<dbReference type="InterPro" id="IPR014162">
    <property type="entry name" value="CpoB_C"/>
</dbReference>
<feature type="region of interest" description="Disordered" evidence="2">
    <location>
        <begin position="107"/>
        <end position="194"/>
    </location>
</feature>
<feature type="compositionally biased region" description="Low complexity" evidence="2">
    <location>
        <begin position="107"/>
        <end position="127"/>
    </location>
</feature>
<comment type="similarity">
    <text evidence="1">Belongs to the CpoB family.</text>
</comment>
<comment type="subcellular location">
    <subcellularLocation>
        <location evidence="1">Periplasm</location>
    </subcellularLocation>
</comment>
<evidence type="ECO:0000256" key="2">
    <source>
        <dbReference type="SAM" id="MobiDB-lite"/>
    </source>
</evidence>
<gene>
    <name evidence="1" type="primary">cpoB</name>
    <name evidence="3" type="ORF">DFR50_12783</name>
</gene>
<dbReference type="SUPFAM" id="SSF48452">
    <property type="entry name" value="TPR-like"/>
    <property type="match status" value="1"/>
</dbReference>
<keyword evidence="1" id="KW-0732">Signal</keyword>
<comment type="caution">
    <text evidence="3">The sequence shown here is derived from an EMBL/GenBank/DDBJ whole genome shotgun (WGS) entry which is preliminary data.</text>
</comment>
<reference evidence="3 4" key="1">
    <citation type="submission" date="2018-06" db="EMBL/GenBank/DDBJ databases">
        <title>Genomic Encyclopedia of Type Strains, Phase IV (KMG-IV): sequencing the most valuable type-strain genomes for metagenomic binning, comparative biology and taxonomic classification.</title>
        <authorList>
            <person name="Goeker M."/>
        </authorList>
    </citation>
    <scope>NUCLEOTIDE SEQUENCE [LARGE SCALE GENOMIC DNA]</scope>
    <source>
        <strain evidence="3 4">DSM 24875</strain>
    </source>
</reference>
<evidence type="ECO:0000256" key="1">
    <source>
        <dbReference type="HAMAP-Rule" id="MF_02066"/>
    </source>
</evidence>
<dbReference type="OrthoDB" id="7185608at2"/>
<dbReference type="Proteomes" id="UP000253529">
    <property type="component" value="Unassembled WGS sequence"/>
</dbReference>
<evidence type="ECO:0000313" key="4">
    <source>
        <dbReference type="Proteomes" id="UP000253529"/>
    </source>
</evidence>
<keyword evidence="1" id="KW-0175">Coiled coil</keyword>
<dbReference type="RefSeq" id="WP_113891358.1">
    <property type="nucleotide sequence ID" value="NZ_QNRK01000027.1"/>
</dbReference>
<dbReference type="InterPro" id="IPR011990">
    <property type="entry name" value="TPR-like_helical_dom_sf"/>
</dbReference>
<organism evidence="3 4">
    <name type="scientific">Roseiarcus fermentans</name>
    <dbReference type="NCBI Taxonomy" id="1473586"/>
    <lineage>
        <taxon>Bacteria</taxon>
        <taxon>Pseudomonadati</taxon>
        <taxon>Pseudomonadota</taxon>
        <taxon>Alphaproteobacteria</taxon>
        <taxon>Hyphomicrobiales</taxon>
        <taxon>Roseiarcaceae</taxon>
        <taxon>Roseiarcus</taxon>
    </lineage>
</organism>
<dbReference type="InterPro" id="IPR034706">
    <property type="entry name" value="CpoB"/>
</dbReference>
<feature type="coiled-coil region" evidence="1">
    <location>
        <begin position="54"/>
        <end position="95"/>
    </location>
</feature>
<feature type="chain" id="PRO_5017094465" description="Cell division coordinator CpoB" evidence="1">
    <location>
        <begin position="25"/>
        <end position="332"/>
    </location>
</feature>
<dbReference type="InterPro" id="IPR019734">
    <property type="entry name" value="TPR_rpt"/>
</dbReference>
<feature type="compositionally biased region" description="Pro residues" evidence="2">
    <location>
        <begin position="164"/>
        <end position="178"/>
    </location>
</feature>
<dbReference type="Gene3D" id="1.25.40.10">
    <property type="entry name" value="Tetratricopeptide repeat domain"/>
    <property type="match status" value="1"/>
</dbReference>
<keyword evidence="4" id="KW-1185">Reference proteome</keyword>
<evidence type="ECO:0000313" key="3">
    <source>
        <dbReference type="EMBL" id="RBP07438.1"/>
    </source>
</evidence>
<dbReference type="GO" id="GO:0030288">
    <property type="term" value="C:outer membrane-bounded periplasmic space"/>
    <property type="evidence" value="ECO:0007669"/>
    <property type="project" value="UniProtKB-UniRule"/>
</dbReference>
<dbReference type="EMBL" id="QNRK01000027">
    <property type="protein sequence ID" value="RBP07438.1"/>
    <property type="molecule type" value="Genomic_DNA"/>
</dbReference>
<feature type="signal peptide" evidence="1">
    <location>
        <begin position="1"/>
        <end position="24"/>
    </location>
</feature>
<proteinExistence type="inferred from homology"/>
<sequence precursor="true">MSPSARVAILAAFAGLAAASPAGAQGFDFFHRQTVQSAPPAEVPGQAAPEEDQTAALLLRVNRLEDQLRQANGRIEELENAERRLEDQLQKFRQDVEFRFGERSGAPAAAAPAAPPSASAAAAAPPAVMDGSAAPRPRRSDAFDPSSDPGAPGAPRPLGTSVASPPPVRPAQAPPAAGPPLELGGGGAPAPATGPTIVGSGVAMLDAPRDQYNAAVQAFQGGQYQQAEDGFKAFMAANPGHRLTPDAVFFIGETYFQRSRPREAAEQYLKVTTDYAKSGRAAESLVRLGQALAALGNKDQACATFAELGKRYPTASPTVKRLADREMAKNHC</sequence>
<protein>
    <recommendedName>
        <fullName evidence="1">Cell division coordinator CpoB</fullName>
    </recommendedName>
</protein>
<dbReference type="HAMAP" id="MF_02066">
    <property type="entry name" value="CpoB"/>
    <property type="match status" value="1"/>
</dbReference>
<keyword evidence="1" id="KW-0132">Cell division</keyword>
<dbReference type="AlphaFoldDB" id="A0A366EYG6"/>
<keyword evidence="1" id="KW-0131">Cell cycle</keyword>
<keyword evidence="1" id="KW-0574">Periplasm</keyword>
<dbReference type="NCBIfam" id="TIGR02795">
    <property type="entry name" value="tol_pal_ybgF"/>
    <property type="match status" value="1"/>
</dbReference>
<dbReference type="Pfam" id="PF13174">
    <property type="entry name" value="TPR_6"/>
    <property type="match status" value="1"/>
</dbReference>
<accession>A0A366EYG6</accession>
<dbReference type="GO" id="GO:0043093">
    <property type="term" value="P:FtsZ-dependent cytokinesis"/>
    <property type="evidence" value="ECO:0007669"/>
    <property type="project" value="UniProtKB-UniRule"/>
</dbReference>
<name>A0A366EYG6_9HYPH</name>
<comment type="function">
    <text evidence="1">Mediates coordination of peptidoglycan synthesis and outer membrane constriction during cell division.</text>
</comment>